<dbReference type="InterPro" id="IPR050815">
    <property type="entry name" value="TF_fung"/>
</dbReference>
<keyword evidence="3" id="KW-0805">Transcription regulation</keyword>
<feature type="compositionally biased region" description="Low complexity" evidence="7">
    <location>
        <begin position="113"/>
        <end position="130"/>
    </location>
</feature>
<keyword evidence="2" id="KW-0479">Metal-binding</keyword>
<dbReference type="CDD" id="cd12148">
    <property type="entry name" value="fungal_TF_MHR"/>
    <property type="match status" value="1"/>
</dbReference>
<comment type="subcellular location">
    <subcellularLocation>
        <location evidence="1">Nucleus</location>
    </subcellularLocation>
</comment>
<dbReference type="PANTHER" id="PTHR47338">
    <property type="entry name" value="ZN(II)2CYS6 TRANSCRIPTION FACTOR (EUROFUNG)-RELATED"/>
    <property type="match status" value="1"/>
</dbReference>
<evidence type="ECO:0000256" key="4">
    <source>
        <dbReference type="ARBA" id="ARBA00023163"/>
    </source>
</evidence>
<dbReference type="InterPro" id="IPR036864">
    <property type="entry name" value="Zn2-C6_fun-type_DNA-bd_sf"/>
</dbReference>
<protein>
    <recommendedName>
        <fullName evidence="8">Zn(2)-C6 fungal-type domain-containing protein</fullName>
    </recommendedName>
</protein>
<dbReference type="PROSITE" id="PS50048">
    <property type="entry name" value="ZN2_CY6_FUNGAL_2"/>
    <property type="match status" value="1"/>
</dbReference>
<keyword evidence="10" id="KW-1185">Reference proteome</keyword>
<dbReference type="GO" id="GO:0008270">
    <property type="term" value="F:zinc ion binding"/>
    <property type="evidence" value="ECO:0007669"/>
    <property type="project" value="InterPro"/>
</dbReference>
<evidence type="ECO:0000256" key="2">
    <source>
        <dbReference type="ARBA" id="ARBA00022723"/>
    </source>
</evidence>
<dbReference type="EMBL" id="JADNRY010000066">
    <property type="protein sequence ID" value="KAF9067913.1"/>
    <property type="molecule type" value="Genomic_DNA"/>
</dbReference>
<dbReference type="GO" id="GO:0005634">
    <property type="term" value="C:nucleus"/>
    <property type="evidence" value="ECO:0007669"/>
    <property type="project" value="UniProtKB-SubCell"/>
</dbReference>
<evidence type="ECO:0000256" key="3">
    <source>
        <dbReference type="ARBA" id="ARBA00023015"/>
    </source>
</evidence>
<feature type="domain" description="Zn(2)-C6 fungal-type" evidence="8">
    <location>
        <begin position="27"/>
        <end position="59"/>
    </location>
</feature>
<keyword evidence="6" id="KW-0175">Coiled coil</keyword>
<dbReference type="GO" id="GO:0000981">
    <property type="term" value="F:DNA-binding transcription factor activity, RNA polymerase II-specific"/>
    <property type="evidence" value="ECO:0007669"/>
    <property type="project" value="InterPro"/>
</dbReference>
<evidence type="ECO:0000256" key="5">
    <source>
        <dbReference type="ARBA" id="ARBA00023242"/>
    </source>
</evidence>
<feature type="coiled-coil region" evidence="6">
    <location>
        <begin position="59"/>
        <end position="86"/>
    </location>
</feature>
<accession>A0A9P5PQ16</accession>
<dbReference type="CDD" id="cd00067">
    <property type="entry name" value="GAL4"/>
    <property type="match status" value="1"/>
</dbReference>
<name>A0A9P5PQ16_9AGAR</name>
<proteinExistence type="predicted"/>
<dbReference type="GO" id="GO:0006351">
    <property type="term" value="P:DNA-templated transcription"/>
    <property type="evidence" value="ECO:0007669"/>
    <property type="project" value="InterPro"/>
</dbReference>
<sequence>MSSKSTVPVPKKFVFKEPTKQLRRGKACLNCRFHKIKCDGVKPVCGSCTRLPREEECEYASASSRTKELEQRVTRLKARVQELESPEVTGSGLQLADPHFAVNERVSTLSVPSSRAQSISDHSSSSSRSSFDPLLGSPEPSISIINMLLDNFLPFGSQFGFFLHLERFKSAALMNAPFGDDSRPSPALLNAVYLWGAHLSPVDALQSNETIFLNRALQHISVELPNALNSAQIMHTIQAEVLISTYFFRKNQLLEAEFHLNGAVSLSQSAGLHQIRSDRVFSSPVVKILMETEAFLPPAQDVIEEGERINGFWAVYCLQRLVSITVGNPSYCFGGLDNPFRDIDTPWPCEYEFGLYNDGAFGRSTIEQFTHGQSPIFEPVFDLSSYTKAVVLLHHVIRLAHKLNRGLNSEDAYAAFTNDCIFFESLLTRFHSSLPSLDIDNSFYGFSGPTRDSLVVTHVLIWCAYMQVQKIYSSCGVPDALERCIGTAQNIIHTLADANHLHLNPIVGTLCAMACSTIGDELVRTETVTQWDLETLGNQIDTSVLRQGLEAGIATMALLAMDSPVMKYQMDKLQNAYPFI</sequence>
<dbReference type="Pfam" id="PF04082">
    <property type="entry name" value="Fungal_trans"/>
    <property type="match status" value="1"/>
</dbReference>
<organism evidence="9 10">
    <name type="scientific">Rhodocollybia butyracea</name>
    <dbReference type="NCBI Taxonomy" id="206335"/>
    <lineage>
        <taxon>Eukaryota</taxon>
        <taxon>Fungi</taxon>
        <taxon>Dikarya</taxon>
        <taxon>Basidiomycota</taxon>
        <taxon>Agaricomycotina</taxon>
        <taxon>Agaricomycetes</taxon>
        <taxon>Agaricomycetidae</taxon>
        <taxon>Agaricales</taxon>
        <taxon>Marasmiineae</taxon>
        <taxon>Omphalotaceae</taxon>
        <taxon>Rhodocollybia</taxon>
    </lineage>
</organism>
<dbReference type="Proteomes" id="UP000772434">
    <property type="component" value="Unassembled WGS sequence"/>
</dbReference>
<comment type="caution">
    <text evidence="9">The sequence shown here is derived from an EMBL/GenBank/DDBJ whole genome shotgun (WGS) entry which is preliminary data.</text>
</comment>
<dbReference type="Pfam" id="PF00172">
    <property type="entry name" value="Zn_clus"/>
    <property type="match status" value="1"/>
</dbReference>
<dbReference type="AlphaFoldDB" id="A0A9P5PQ16"/>
<dbReference type="SMART" id="SM00906">
    <property type="entry name" value="Fungal_trans"/>
    <property type="match status" value="2"/>
</dbReference>
<evidence type="ECO:0000313" key="10">
    <source>
        <dbReference type="Proteomes" id="UP000772434"/>
    </source>
</evidence>
<keyword evidence="4" id="KW-0804">Transcription</keyword>
<dbReference type="GO" id="GO:0003677">
    <property type="term" value="F:DNA binding"/>
    <property type="evidence" value="ECO:0007669"/>
    <property type="project" value="InterPro"/>
</dbReference>
<dbReference type="InterPro" id="IPR007219">
    <property type="entry name" value="XnlR_reg_dom"/>
</dbReference>
<gene>
    <name evidence="9" type="ORF">BDP27DRAFT_1422355</name>
</gene>
<reference evidence="9" key="1">
    <citation type="submission" date="2020-11" db="EMBL/GenBank/DDBJ databases">
        <authorList>
            <consortium name="DOE Joint Genome Institute"/>
            <person name="Ahrendt S."/>
            <person name="Riley R."/>
            <person name="Andreopoulos W."/>
            <person name="Labutti K."/>
            <person name="Pangilinan J."/>
            <person name="Ruiz-Duenas F.J."/>
            <person name="Barrasa J.M."/>
            <person name="Sanchez-Garcia M."/>
            <person name="Camarero S."/>
            <person name="Miyauchi S."/>
            <person name="Serrano A."/>
            <person name="Linde D."/>
            <person name="Babiker R."/>
            <person name="Drula E."/>
            <person name="Ayuso-Fernandez I."/>
            <person name="Pacheco R."/>
            <person name="Padilla G."/>
            <person name="Ferreira P."/>
            <person name="Barriuso J."/>
            <person name="Kellner H."/>
            <person name="Castanera R."/>
            <person name="Alfaro M."/>
            <person name="Ramirez L."/>
            <person name="Pisabarro A.G."/>
            <person name="Kuo A."/>
            <person name="Tritt A."/>
            <person name="Lipzen A."/>
            <person name="He G."/>
            <person name="Yan M."/>
            <person name="Ng V."/>
            <person name="Cullen D."/>
            <person name="Martin F."/>
            <person name="Rosso M.-N."/>
            <person name="Henrissat B."/>
            <person name="Hibbett D."/>
            <person name="Martinez A.T."/>
            <person name="Grigoriev I.V."/>
        </authorList>
    </citation>
    <scope>NUCLEOTIDE SEQUENCE</scope>
    <source>
        <strain evidence="9">AH 40177</strain>
    </source>
</reference>
<evidence type="ECO:0000313" key="9">
    <source>
        <dbReference type="EMBL" id="KAF9067913.1"/>
    </source>
</evidence>
<evidence type="ECO:0000256" key="7">
    <source>
        <dbReference type="SAM" id="MobiDB-lite"/>
    </source>
</evidence>
<dbReference type="InterPro" id="IPR001138">
    <property type="entry name" value="Zn2Cys6_DnaBD"/>
</dbReference>
<dbReference type="PANTHER" id="PTHR47338:SF29">
    <property type="entry name" value="ZN(2)-C6 FUNGAL-TYPE DOMAIN-CONTAINING PROTEIN"/>
    <property type="match status" value="1"/>
</dbReference>
<feature type="region of interest" description="Disordered" evidence="7">
    <location>
        <begin position="112"/>
        <end position="134"/>
    </location>
</feature>
<dbReference type="Gene3D" id="4.10.240.10">
    <property type="entry name" value="Zn(2)-C6 fungal-type DNA-binding domain"/>
    <property type="match status" value="1"/>
</dbReference>
<evidence type="ECO:0000259" key="8">
    <source>
        <dbReference type="PROSITE" id="PS50048"/>
    </source>
</evidence>
<dbReference type="OrthoDB" id="2309723at2759"/>
<evidence type="ECO:0000256" key="6">
    <source>
        <dbReference type="SAM" id="Coils"/>
    </source>
</evidence>
<dbReference type="PROSITE" id="PS00463">
    <property type="entry name" value="ZN2_CY6_FUNGAL_1"/>
    <property type="match status" value="1"/>
</dbReference>
<evidence type="ECO:0000256" key="1">
    <source>
        <dbReference type="ARBA" id="ARBA00004123"/>
    </source>
</evidence>
<dbReference type="SMART" id="SM00066">
    <property type="entry name" value="GAL4"/>
    <property type="match status" value="1"/>
</dbReference>
<dbReference type="SUPFAM" id="SSF57701">
    <property type="entry name" value="Zn2/Cys6 DNA-binding domain"/>
    <property type="match status" value="1"/>
</dbReference>
<keyword evidence="5" id="KW-0539">Nucleus</keyword>